<feature type="transmembrane region" description="Helical" evidence="6">
    <location>
        <begin position="333"/>
        <end position="357"/>
    </location>
</feature>
<dbReference type="RefSeq" id="WP_094197888.1">
    <property type="nucleotide sequence ID" value="NZ_CP021641.1"/>
</dbReference>
<keyword evidence="5 6" id="KW-0472">Membrane</keyword>
<organism evidence="7 8">
    <name type="scientific">Alcaligenes faecalis</name>
    <dbReference type="NCBI Taxonomy" id="511"/>
    <lineage>
        <taxon>Bacteria</taxon>
        <taxon>Pseudomonadati</taxon>
        <taxon>Pseudomonadota</taxon>
        <taxon>Betaproteobacteria</taxon>
        <taxon>Burkholderiales</taxon>
        <taxon>Alcaligenaceae</taxon>
        <taxon>Alcaligenes</taxon>
    </lineage>
</organism>
<dbReference type="EMBL" id="CP021641">
    <property type="protein sequence ID" value="ASR90932.1"/>
    <property type="molecule type" value="Genomic_DNA"/>
</dbReference>
<evidence type="ECO:0000256" key="6">
    <source>
        <dbReference type="SAM" id="Phobius"/>
    </source>
</evidence>
<feature type="transmembrane region" description="Helical" evidence="6">
    <location>
        <begin position="16"/>
        <end position="36"/>
    </location>
</feature>
<dbReference type="InterPro" id="IPR002797">
    <property type="entry name" value="Polysacc_synth"/>
</dbReference>
<accession>A0AB33D4F8</accession>
<sequence length="428" mass="46867">MGDSFVFKRIARNAGALYLVQIVSFLIPLAEIPILARSLGPTLYGQILFCQALALVASLLVEYGFNINAAQQVALARDDIKIRNAIFSQVTLAKVVLSVPLVFLIFFLWLLGVFESYVNNFSLLLFVFSYFLAFGFSSMWYFQGMEKMSRPAFLDVFLRLLGLSVLYFFVRNPDDFLMALPILALPPLLNTTLTFLWCRYELGAVKWSLIGAFVQIKEGFHFFVYRSSSNLVMSSIPMFLGFTSGKNSVSEFSPPEKLVKGMTSLVMPFLSAVFPLFSRRLATHAARQSSWKVSLFVLFCIGVTALIGTILAAGLGPLVLDVMLGTQYPGTHMIYAVLLGVAPLRVMNQSIAMVFLVPAGSAKAVSYCISGFSIFGVALGSGLSILYGSVGMAAGLLGAEAILFLVMVLLVVQTIRQIKLGVDAERAE</sequence>
<evidence type="ECO:0000313" key="7">
    <source>
        <dbReference type="EMBL" id="ASR90932.1"/>
    </source>
</evidence>
<keyword evidence="2" id="KW-1003">Cell membrane</keyword>
<evidence type="ECO:0000256" key="4">
    <source>
        <dbReference type="ARBA" id="ARBA00022989"/>
    </source>
</evidence>
<feature type="transmembrane region" description="Helical" evidence="6">
    <location>
        <begin position="176"/>
        <end position="198"/>
    </location>
</feature>
<keyword evidence="4 6" id="KW-1133">Transmembrane helix</keyword>
<dbReference type="GO" id="GO:0005886">
    <property type="term" value="C:plasma membrane"/>
    <property type="evidence" value="ECO:0007669"/>
    <property type="project" value="UniProtKB-SubCell"/>
</dbReference>
<feature type="transmembrane region" description="Helical" evidence="6">
    <location>
        <begin position="262"/>
        <end position="281"/>
    </location>
</feature>
<dbReference type="PANTHER" id="PTHR30250">
    <property type="entry name" value="PST FAMILY PREDICTED COLANIC ACID TRANSPORTER"/>
    <property type="match status" value="1"/>
</dbReference>
<dbReference type="InterPro" id="IPR050833">
    <property type="entry name" value="Poly_Biosynth_Transport"/>
</dbReference>
<gene>
    <name evidence="7" type="ORF">AFA_16560</name>
</gene>
<feature type="transmembrane region" description="Helical" evidence="6">
    <location>
        <begin position="121"/>
        <end position="140"/>
    </location>
</feature>
<protein>
    <recommendedName>
        <fullName evidence="9">Polysaccharide biosynthesis protein</fullName>
    </recommendedName>
</protein>
<evidence type="ECO:0000256" key="2">
    <source>
        <dbReference type="ARBA" id="ARBA00022475"/>
    </source>
</evidence>
<name>A0AB33D4F8_ALCFA</name>
<evidence type="ECO:0000256" key="3">
    <source>
        <dbReference type="ARBA" id="ARBA00022692"/>
    </source>
</evidence>
<feature type="transmembrane region" description="Helical" evidence="6">
    <location>
        <begin position="219"/>
        <end position="242"/>
    </location>
</feature>
<dbReference type="Proteomes" id="UP000214561">
    <property type="component" value="Chromosome"/>
</dbReference>
<keyword evidence="3 6" id="KW-0812">Transmembrane</keyword>
<reference evidence="7 8" key="1">
    <citation type="submission" date="2017-05" db="EMBL/GenBank/DDBJ databases">
        <authorList>
            <person name="Qiu J.G."/>
            <person name="He J."/>
        </authorList>
    </citation>
    <scope>NUCLEOTIDE SEQUENCE [LARGE SCALE GENOMIC DNA]</scope>
    <source>
        <strain evidence="7 8">JQ135</strain>
    </source>
</reference>
<dbReference type="KEGG" id="afq:AFA_16560"/>
<feature type="transmembrane region" description="Helical" evidence="6">
    <location>
        <begin position="152"/>
        <end position="170"/>
    </location>
</feature>
<evidence type="ECO:0000313" key="8">
    <source>
        <dbReference type="Proteomes" id="UP000214561"/>
    </source>
</evidence>
<dbReference type="Pfam" id="PF01943">
    <property type="entry name" value="Polysacc_synt"/>
    <property type="match status" value="1"/>
</dbReference>
<evidence type="ECO:0008006" key="9">
    <source>
        <dbReference type="Google" id="ProtNLM"/>
    </source>
</evidence>
<feature type="transmembrane region" description="Helical" evidence="6">
    <location>
        <begin position="393"/>
        <end position="412"/>
    </location>
</feature>
<evidence type="ECO:0000256" key="1">
    <source>
        <dbReference type="ARBA" id="ARBA00004651"/>
    </source>
</evidence>
<feature type="transmembrane region" description="Helical" evidence="6">
    <location>
        <begin position="86"/>
        <end position="109"/>
    </location>
</feature>
<feature type="transmembrane region" description="Helical" evidence="6">
    <location>
        <begin position="42"/>
        <end position="65"/>
    </location>
</feature>
<evidence type="ECO:0000256" key="5">
    <source>
        <dbReference type="ARBA" id="ARBA00023136"/>
    </source>
</evidence>
<proteinExistence type="predicted"/>
<feature type="transmembrane region" description="Helical" evidence="6">
    <location>
        <begin position="364"/>
        <end position="387"/>
    </location>
</feature>
<dbReference type="PANTHER" id="PTHR30250:SF11">
    <property type="entry name" value="O-ANTIGEN TRANSPORTER-RELATED"/>
    <property type="match status" value="1"/>
</dbReference>
<comment type="subcellular location">
    <subcellularLocation>
        <location evidence="1">Cell membrane</location>
        <topology evidence="1">Multi-pass membrane protein</topology>
    </subcellularLocation>
</comment>
<dbReference type="AlphaFoldDB" id="A0AB33D4F8"/>
<feature type="transmembrane region" description="Helical" evidence="6">
    <location>
        <begin position="293"/>
        <end position="313"/>
    </location>
</feature>